<proteinExistence type="predicted"/>
<evidence type="ECO:0000256" key="1">
    <source>
        <dbReference type="ARBA" id="ARBA00004651"/>
    </source>
</evidence>
<keyword evidence="8" id="KW-1185">Reference proteome</keyword>
<dbReference type="CDD" id="cd06581">
    <property type="entry name" value="TM_PBP1_LivM_like"/>
    <property type="match status" value="1"/>
</dbReference>
<sequence>MRLDLRTITVIVVLAGLALMPLLAWAVDEPYWLRFWSRVMILALAAVGVNLILGFGGMVSFGHAMYIAIGAYAVGALRFHGVEGGLPDLLLAVGAGALVALIIGAICLRTAGIYFIMITLAFAQMTYFFFISQEQYGGDDGMRIEGGTRLGPLDLSNDATLYYATFLLLCGALLVSWRLVNSRFGMVIRGARSNEQRMTALGFPTYRYRLTAYVISAVICAIAGALLANLTLYVSPAYTHWTRSGELLIMVILGGLGSLFGPVLGAIALLLLEDVIAHFTRHWQLFLGPILILVVIFAREGLFGLLTPRRQRSHTAGGSHG</sequence>
<comment type="subcellular location">
    <subcellularLocation>
        <location evidence="1">Cell membrane</location>
        <topology evidence="1">Multi-pass membrane protein</topology>
    </subcellularLocation>
</comment>
<dbReference type="RefSeq" id="WP_275823119.1">
    <property type="nucleotide sequence ID" value="NZ_JARHUD010000006.1"/>
</dbReference>
<organism evidence="7 8">
    <name type="scientific">Aquibaculum arenosum</name>
    <dbReference type="NCBI Taxonomy" id="3032591"/>
    <lineage>
        <taxon>Bacteria</taxon>
        <taxon>Pseudomonadati</taxon>
        <taxon>Pseudomonadota</taxon>
        <taxon>Alphaproteobacteria</taxon>
        <taxon>Rhodospirillales</taxon>
        <taxon>Rhodovibrionaceae</taxon>
        <taxon>Aquibaculum</taxon>
    </lineage>
</organism>
<feature type="transmembrane region" description="Helical" evidence="6">
    <location>
        <begin position="247"/>
        <end position="272"/>
    </location>
</feature>
<dbReference type="PANTHER" id="PTHR30482">
    <property type="entry name" value="HIGH-AFFINITY BRANCHED-CHAIN AMINO ACID TRANSPORT SYSTEM PERMEASE"/>
    <property type="match status" value="1"/>
</dbReference>
<dbReference type="EMBL" id="JARHUD010000006">
    <property type="protein sequence ID" value="MDF2096565.1"/>
    <property type="molecule type" value="Genomic_DNA"/>
</dbReference>
<protein>
    <submittedName>
        <fullName evidence="7">Branched-chain amino acid ABC transporter permease</fullName>
    </submittedName>
</protein>
<evidence type="ECO:0000256" key="2">
    <source>
        <dbReference type="ARBA" id="ARBA00022475"/>
    </source>
</evidence>
<evidence type="ECO:0000313" key="7">
    <source>
        <dbReference type="EMBL" id="MDF2096565.1"/>
    </source>
</evidence>
<dbReference type="InterPro" id="IPR043428">
    <property type="entry name" value="LivM-like"/>
</dbReference>
<keyword evidence="3 6" id="KW-0812">Transmembrane</keyword>
<dbReference type="Pfam" id="PF02653">
    <property type="entry name" value="BPD_transp_2"/>
    <property type="match status" value="1"/>
</dbReference>
<evidence type="ECO:0000256" key="5">
    <source>
        <dbReference type="ARBA" id="ARBA00023136"/>
    </source>
</evidence>
<accession>A0ABT5YPA0</accession>
<name>A0ABT5YPA0_9PROT</name>
<dbReference type="Proteomes" id="UP001215503">
    <property type="component" value="Unassembled WGS sequence"/>
</dbReference>
<feature type="transmembrane region" description="Helical" evidence="6">
    <location>
        <begin position="89"/>
        <end position="108"/>
    </location>
</feature>
<dbReference type="InterPro" id="IPR001851">
    <property type="entry name" value="ABC_transp_permease"/>
</dbReference>
<feature type="transmembrane region" description="Helical" evidence="6">
    <location>
        <begin position="210"/>
        <end position="235"/>
    </location>
</feature>
<feature type="transmembrane region" description="Helical" evidence="6">
    <location>
        <begin position="284"/>
        <end position="306"/>
    </location>
</feature>
<evidence type="ECO:0000256" key="4">
    <source>
        <dbReference type="ARBA" id="ARBA00022989"/>
    </source>
</evidence>
<comment type="caution">
    <text evidence="7">The sequence shown here is derived from an EMBL/GenBank/DDBJ whole genome shotgun (WGS) entry which is preliminary data.</text>
</comment>
<evidence type="ECO:0000256" key="6">
    <source>
        <dbReference type="SAM" id="Phobius"/>
    </source>
</evidence>
<keyword evidence="4 6" id="KW-1133">Transmembrane helix</keyword>
<keyword evidence="2" id="KW-1003">Cell membrane</keyword>
<gene>
    <name evidence="7" type="ORF">P2G67_11305</name>
</gene>
<dbReference type="PANTHER" id="PTHR30482:SF17">
    <property type="entry name" value="ABC TRANSPORTER ATP-BINDING PROTEIN"/>
    <property type="match status" value="1"/>
</dbReference>
<feature type="transmembrane region" description="Helical" evidence="6">
    <location>
        <begin position="161"/>
        <end position="180"/>
    </location>
</feature>
<reference evidence="7 8" key="1">
    <citation type="submission" date="2023-03" db="EMBL/GenBank/DDBJ databases">
        <title>Fodinicurvata sp. CAU 1616 isolated from sea sendiment.</title>
        <authorList>
            <person name="Kim W."/>
        </authorList>
    </citation>
    <scope>NUCLEOTIDE SEQUENCE [LARGE SCALE GENOMIC DNA]</scope>
    <source>
        <strain evidence="7 8">CAU 1616</strain>
    </source>
</reference>
<evidence type="ECO:0000256" key="3">
    <source>
        <dbReference type="ARBA" id="ARBA00022692"/>
    </source>
</evidence>
<feature type="transmembrane region" description="Helical" evidence="6">
    <location>
        <begin position="113"/>
        <end position="132"/>
    </location>
</feature>
<evidence type="ECO:0000313" key="8">
    <source>
        <dbReference type="Proteomes" id="UP001215503"/>
    </source>
</evidence>
<keyword evidence="5 6" id="KW-0472">Membrane</keyword>